<dbReference type="Proteomes" id="UP000318864">
    <property type="component" value="Unassembled WGS sequence"/>
</dbReference>
<dbReference type="GO" id="GO:0016020">
    <property type="term" value="C:membrane"/>
    <property type="evidence" value="ECO:0007669"/>
    <property type="project" value="UniProtKB-SubCell"/>
</dbReference>
<dbReference type="SUPFAM" id="SSF144091">
    <property type="entry name" value="Rhomboid-like"/>
    <property type="match status" value="1"/>
</dbReference>
<dbReference type="RefSeq" id="WP_141464634.1">
    <property type="nucleotide sequence ID" value="NZ_RBZW01000022.1"/>
</dbReference>
<evidence type="ECO:0000313" key="8">
    <source>
        <dbReference type="Proteomes" id="UP000318864"/>
    </source>
</evidence>
<sequence length="618" mass="66090">MSAVAFALAALVFLSVVGSIAVVRRLQEPERGWYERASARLVLGIPWGTLVVIAFVLSVYLFVQDGITDLSNPVSLPYRAWSYFSPLGMATSSFSHANLGHLTGNMIATLLVAPIAEFVWGHYPDGRDTDDQDETMALATPWWRTPWLRAFVVFPLVVIGIGLATSLFSLGPVIGFSGLVYAFAGFAIVRFPITTLLATTVIQSAAFAIYRALQTPVLVEVAEASPPAPPSWANVAIQGHALGFFIGLVLGIVLLERRGFRPDPCRVWIAVALYAFSKGLWQIYWFGEGNSFLLFQGPGVAIVLVLAVVITLSVGASKQPSVPPRLERLIARSRTSPPSDTGIDRPLEIVRANAPSLDGARSRGRSTGRIDRITAIAGGARDRAVPALSPATRRGSAFAVVLLVLAVLGGVAIPTNLLILSEPTHGEGETIEVEGYTIEYAEGVENQLVSGLGIDAIAEDEGLEASGVIVSSEQRNIWQEAVTTDQLEFAGERTVTVGGPGWRESVHAERVGWTPVGNETVYQVWLSEDGEDEILAFESGGLTGDPVIENRTVTVVSHEGEFVLVVESTDTEESAQTPIPAANESVDAGGLTFERDDGTVTAVTDGTEVVVAHEETYN</sequence>
<dbReference type="Gene3D" id="1.20.1540.10">
    <property type="entry name" value="Rhomboid-like"/>
    <property type="match status" value="1"/>
</dbReference>
<dbReference type="AlphaFoldDB" id="A0A4S3TN04"/>
<name>A0A4S3TN04_9EURY</name>
<keyword evidence="2 5" id="KW-0812">Transmembrane</keyword>
<evidence type="ECO:0000256" key="3">
    <source>
        <dbReference type="ARBA" id="ARBA00022989"/>
    </source>
</evidence>
<gene>
    <name evidence="7" type="ORF">D8Y22_10415</name>
</gene>
<feature type="domain" description="Peptidase S54 rhomboid" evidence="6">
    <location>
        <begin position="148"/>
        <end position="256"/>
    </location>
</feature>
<dbReference type="EMBL" id="RBZW01000022">
    <property type="protein sequence ID" value="THE65010.1"/>
    <property type="molecule type" value="Genomic_DNA"/>
</dbReference>
<evidence type="ECO:0000256" key="2">
    <source>
        <dbReference type="ARBA" id="ARBA00022692"/>
    </source>
</evidence>
<evidence type="ECO:0000256" key="5">
    <source>
        <dbReference type="SAM" id="Phobius"/>
    </source>
</evidence>
<keyword evidence="4 5" id="KW-0472">Membrane</keyword>
<feature type="transmembrane region" description="Helical" evidence="5">
    <location>
        <begin position="293"/>
        <end position="316"/>
    </location>
</feature>
<evidence type="ECO:0000256" key="1">
    <source>
        <dbReference type="ARBA" id="ARBA00004141"/>
    </source>
</evidence>
<evidence type="ECO:0000313" key="7">
    <source>
        <dbReference type="EMBL" id="THE65010.1"/>
    </source>
</evidence>
<comment type="caution">
    <text evidence="7">The sequence shown here is derived from an EMBL/GenBank/DDBJ whole genome shotgun (WGS) entry which is preliminary data.</text>
</comment>
<feature type="transmembrane region" description="Helical" evidence="5">
    <location>
        <begin position="397"/>
        <end position="420"/>
    </location>
</feature>
<evidence type="ECO:0000256" key="4">
    <source>
        <dbReference type="ARBA" id="ARBA00023136"/>
    </source>
</evidence>
<feature type="transmembrane region" description="Helical" evidence="5">
    <location>
        <begin position="267"/>
        <end position="287"/>
    </location>
</feature>
<dbReference type="InterPro" id="IPR035952">
    <property type="entry name" value="Rhomboid-like_sf"/>
</dbReference>
<feature type="transmembrane region" description="Helical" evidence="5">
    <location>
        <begin position="233"/>
        <end position="255"/>
    </location>
</feature>
<keyword evidence="8" id="KW-1185">Reference proteome</keyword>
<dbReference type="GO" id="GO:0006508">
    <property type="term" value="P:proteolysis"/>
    <property type="evidence" value="ECO:0007669"/>
    <property type="project" value="UniProtKB-KW"/>
</dbReference>
<keyword evidence="7" id="KW-0378">Hydrolase</keyword>
<dbReference type="InterPro" id="IPR022764">
    <property type="entry name" value="Peptidase_S54_rhomboid_dom"/>
</dbReference>
<dbReference type="Pfam" id="PF01694">
    <property type="entry name" value="Rhomboid"/>
    <property type="match status" value="1"/>
</dbReference>
<keyword evidence="3 5" id="KW-1133">Transmembrane helix</keyword>
<protein>
    <submittedName>
        <fullName evidence="7">Rhomboid family intramembrane serine protease</fullName>
    </submittedName>
</protein>
<feature type="transmembrane region" description="Helical" evidence="5">
    <location>
        <begin position="43"/>
        <end position="63"/>
    </location>
</feature>
<accession>A0A4S3TN04</accession>
<evidence type="ECO:0000259" key="6">
    <source>
        <dbReference type="Pfam" id="PF01694"/>
    </source>
</evidence>
<reference evidence="7 8" key="1">
    <citation type="submission" date="2018-10" db="EMBL/GenBank/DDBJ databases">
        <title>Natronolimnobius sp. XQ-INN 246 isolated from Inner Mongolia Autonomous Region of China.</title>
        <authorList>
            <person name="Xue Q."/>
        </authorList>
    </citation>
    <scope>NUCLEOTIDE SEQUENCE [LARGE SCALE GENOMIC DNA]</scope>
    <source>
        <strain evidence="7 8">XQ-INN 246</strain>
    </source>
</reference>
<comment type="subcellular location">
    <subcellularLocation>
        <location evidence="1">Membrane</location>
        <topology evidence="1">Multi-pass membrane protein</topology>
    </subcellularLocation>
</comment>
<dbReference type="OrthoDB" id="205691at2157"/>
<dbReference type="GO" id="GO:0004252">
    <property type="term" value="F:serine-type endopeptidase activity"/>
    <property type="evidence" value="ECO:0007669"/>
    <property type="project" value="InterPro"/>
</dbReference>
<feature type="transmembrane region" description="Helical" evidence="5">
    <location>
        <begin position="146"/>
        <end position="164"/>
    </location>
</feature>
<keyword evidence="7" id="KW-0645">Protease</keyword>
<proteinExistence type="predicted"/>
<organism evidence="7 8">
    <name type="scientific">Salinadaptatus halalkaliphilus</name>
    <dbReference type="NCBI Taxonomy" id="2419781"/>
    <lineage>
        <taxon>Archaea</taxon>
        <taxon>Methanobacteriati</taxon>
        <taxon>Methanobacteriota</taxon>
        <taxon>Stenosarchaea group</taxon>
        <taxon>Halobacteria</taxon>
        <taxon>Halobacteriales</taxon>
        <taxon>Natrialbaceae</taxon>
        <taxon>Salinadaptatus</taxon>
    </lineage>
</organism>